<keyword evidence="7 13" id="KW-0808">Transferase</keyword>
<keyword evidence="5 13" id="KW-0444">Lipid biosynthesis</keyword>
<name>A0A4Y6V7Q7_9PROT</name>
<dbReference type="KEGG" id="ntn:D5366_02865"/>
<dbReference type="Pfam" id="PF02606">
    <property type="entry name" value="LpxK"/>
    <property type="match status" value="1"/>
</dbReference>
<evidence type="ECO:0000313" key="15">
    <source>
        <dbReference type="EMBL" id="QDH24375.1"/>
    </source>
</evidence>
<reference evidence="15 16" key="1">
    <citation type="submission" date="2018-09" db="EMBL/GenBank/DDBJ databases">
        <title>The complete genome sequence of Neokomagataea tanensis NBRC 106556(T).</title>
        <authorList>
            <person name="Chua K.-O."/>
            <person name="See-Too W.-S."/>
            <person name="Hong K.-W."/>
            <person name="Yin W.-F."/>
            <person name="Chan K.-G."/>
        </authorList>
    </citation>
    <scope>NUCLEOTIDE SEQUENCE [LARGE SCALE GENOMIC DNA]</scope>
    <source>
        <strain evidence="16">AH13 \ NBRC 106556</strain>
    </source>
</reference>
<evidence type="ECO:0000256" key="4">
    <source>
        <dbReference type="ARBA" id="ARBA00016436"/>
    </source>
</evidence>
<dbReference type="EC" id="2.7.1.130" evidence="3 13"/>
<dbReference type="Proteomes" id="UP000317214">
    <property type="component" value="Chromosome"/>
</dbReference>
<protein>
    <recommendedName>
        <fullName evidence="4 13">Tetraacyldisaccharide 4'-kinase</fullName>
        <ecNumber evidence="3 13">2.7.1.130</ecNumber>
    </recommendedName>
    <alternativeName>
        <fullName evidence="12 13">Lipid A 4'-kinase</fullName>
    </alternativeName>
</protein>
<dbReference type="PANTHER" id="PTHR42724:SF1">
    <property type="entry name" value="TETRAACYLDISACCHARIDE 4'-KINASE, MITOCHONDRIAL-RELATED"/>
    <property type="match status" value="1"/>
</dbReference>
<dbReference type="InterPro" id="IPR003758">
    <property type="entry name" value="LpxK"/>
</dbReference>
<evidence type="ECO:0000256" key="6">
    <source>
        <dbReference type="ARBA" id="ARBA00022556"/>
    </source>
</evidence>
<evidence type="ECO:0000256" key="1">
    <source>
        <dbReference type="ARBA" id="ARBA00002274"/>
    </source>
</evidence>
<keyword evidence="8 13" id="KW-0547">Nucleotide-binding</keyword>
<evidence type="ECO:0000256" key="12">
    <source>
        <dbReference type="ARBA" id="ARBA00029757"/>
    </source>
</evidence>
<keyword evidence="16" id="KW-1185">Reference proteome</keyword>
<keyword evidence="10 13" id="KW-0067">ATP-binding</keyword>
<accession>A0A4Y6V7Q7</accession>
<dbReference type="UniPathway" id="UPA00359">
    <property type="reaction ID" value="UER00482"/>
</dbReference>
<dbReference type="AlphaFoldDB" id="A0A4Y6V7Q7"/>
<keyword evidence="9 13" id="KW-0418">Kinase</keyword>
<dbReference type="GO" id="GO:0009245">
    <property type="term" value="P:lipid A biosynthetic process"/>
    <property type="evidence" value="ECO:0007669"/>
    <property type="project" value="UniProtKB-UniRule"/>
</dbReference>
<evidence type="ECO:0000256" key="2">
    <source>
        <dbReference type="ARBA" id="ARBA00004870"/>
    </source>
</evidence>
<comment type="pathway">
    <text evidence="2 13">Glycolipid biosynthesis; lipid IV(A) biosynthesis; lipid IV(A) from (3R)-3-hydroxytetradecanoyl-[acyl-carrier-protein] and UDP-N-acetyl-alpha-D-glucosamine: step 6/6.</text>
</comment>
<dbReference type="GO" id="GO:0009244">
    <property type="term" value="P:lipopolysaccharide core region biosynthetic process"/>
    <property type="evidence" value="ECO:0007669"/>
    <property type="project" value="TreeGrafter"/>
</dbReference>
<dbReference type="SUPFAM" id="SSF52540">
    <property type="entry name" value="P-loop containing nucleoside triphosphate hydrolases"/>
    <property type="match status" value="1"/>
</dbReference>
<dbReference type="NCBIfam" id="TIGR00682">
    <property type="entry name" value="lpxK"/>
    <property type="match status" value="1"/>
</dbReference>
<dbReference type="GO" id="GO:0005524">
    <property type="term" value="F:ATP binding"/>
    <property type="evidence" value="ECO:0007669"/>
    <property type="project" value="UniProtKB-UniRule"/>
</dbReference>
<organism evidence="15 16">
    <name type="scientific">Neokomagataea tanensis</name>
    <dbReference type="NCBI Taxonomy" id="661191"/>
    <lineage>
        <taxon>Bacteria</taxon>
        <taxon>Pseudomonadati</taxon>
        <taxon>Pseudomonadota</taxon>
        <taxon>Alphaproteobacteria</taxon>
        <taxon>Acetobacterales</taxon>
        <taxon>Acetobacteraceae</taxon>
        <taxon>Neokomagataea</taxon>
    </lineage>
</organism>
<dbReference type="PANTHER" id="PTHR42724">
    <property type="entry name" value="TETRAACYLDISACCHARIDE 4'-KINASE"/>
    <property type="match status" value="1"/>
</dbReference>
<dbReference type="GO" id="GO:0009029">
    <property type="term" value="F:lipid-A 4'-kinase activity"/>
    <property type="evidence" value="ECO:0007669"/>
    <property type="project" value="UniProtKB-UniRule"/>
</dbReference>
<evidence type="ECO:0000256" key="9">
    <source>
        <dbReference type="ARBA" id="ARBA00022777"/>
    </source>
</evidence>
<gene>
    <name evidence="13 15" type="primary">lpxK</name>
    <name evidence="15" type="ORF">D5366_02865</name>
</gene>
<evidence type="ECO:0000256" key="10">
    <source>
        <dbReference type="ARBA" id="ARBA00022840"/>
    </source>
</evidence>
<evidence type="ECO:0000256" key="5">
    <source>
        <dbReference type="ARBA" id="ARBA00022516"/>
    </source>
</evidence>
<evidence type="ECO:0000256" key="13">
    <source>
        <dbReference type="HAMAP-Rule" id="MF_00409"/>
    </source>
</evidence>
<feature type="binding site" evidence="13">
    <location>
        <begin position="54"/>
        <end position="61"/>
    </location>
    <ligand>
        <name>ATP</name>
        <dbReference type="ChEBI" id="CHEBI:30616"/>
    </ligand>
</feature>
<comment type="catalytic activity">
    <reaction evidence="13">
        <text>a lipid A disaccharide + ATP = a lipid IVA + ADP + H(+)</text>
        <dbReference type="Rhea" id="RHEA:67840"/>
        <dbReference type="ChEBI" id="CHEBI:15378"/>
        <dbReference type="ChEBI" id="CHEBI:30616"/>
        <dbReference type="ChEBI" id="CHEBI:176343"/>
        <dbReference type="ChEBI" id="CHEBI:176425"/>
        <dbReference type="ChEBI" id="CHEBI:456216"/>
        <dbReference type="EC" id="2.7.1.130"/>
    </reaction>
</comment>
<dbReference type="InterPro" id="IPR027417">
    <property type="entry name" value="P-loop_NTPase"/>
</dbReference>
<evidence type="ECO:0000256" key="14">
    <source>
        <dbReference type="SAM" id="MobiDB-lite"/>
    </source>
</evidence>
<dbReference type="OrthoDB" id="9766423at2"/>
<evidence type="ECO:0000313" key="16">
    <source>
        <dbReference type="Proteomes" id="UP000317214"/>
    </source>
</evidence>
<dbReference type="HAMAP" id="MF_00409">
    <property type="entry name" value="LpxK"/>
    <property type="match status" value="1"/>
</dbReference>
<evidence type="ECO:0000256" key="3">
    <source>
        <dbReference type="ARBA" id="ARBA00012071"/>
    </source>
</evidence>
<comment type="similarity">
    <text evidence="13">Belongs to the LpxK family.</text>
</comment>
<proteinExistence type="inferred from homology"/>
<dbReference type="GO" id="GO:0005886">
    <property type="term" value="C:plasma membrane"/>
    <property type="evidence" value="ECO:0007669"/>
    <property type="project" value="TreeGrafter"/>
</dbReference>
<comment type="function">
    <text evidence="1 13">Transfers the gamma-phosphate of ATP to the 4'-position of a tetraacyldisaccharide 1-phosphate intermediate (termed DS-1-P) to form tetraacyldisaccharide 1,4'-bis-phosphate (lipid IVA).</text>
</comment>
<evidence type="ECO:0000256" key="11">
    <source>
        <dbReference type="ARBA" id="ARBA00023098"/>
    </source>
</evidence>
<sequence length="325" mass="35371">MRLRPPRFWTSDKPGVLSRALTPASRLVSRIAEQRSSRTGYHASVPVLCCGNVTTGGTGKTPLTFDLVQRLKERGRNPHILSRGHGGREHGPVAVDPGRYTARDVGDEPMLLSACAPTWIGANRGETARLAVSEGADCLVMDDGFQNTTLEKTMSLLVVDGATGFGNRHVLPAGPLRENLTAAFARASALILIGDDKRHIRATTPATLPIFQARLIPGPEIRRLQGVRVIAFAGIGRPDKFFTMLREAGVDPVRTISFPDHHNYSARDINRLDALRLEANTTLVTTAKDAIKLPPSFRAQVTIIGVDLLWEDPKAPDLLLDQLFA</sequence>
<keyword evidence="11 13" id="KW-0443">Lipid metabolism</keyword>
<dbReference type="EMBL" id="CP032485">
    <property type="protein sequence ID" value="QDH24375.1"/>
    <property type="molecule type" value="Genomic_DNA"/>
</dbReference>
<keyword evidence="6 13" id="KW-0441">Lipid A biosynthesis</keyword>
<evidence type="ECO:0000256" key="7">
    <source>
        <dbReference type="ARBA" id="ARBA00022679"/>
    </source>
</evidence>
<evidence type="ECO:0000256" key="8">
    <source>
        <dbReference type="ARBA" id="ARBA00022741"/>
    </source>
</evidence>
<feature type="region of interest" description="Disordered" evidence="14">
    <location>
        <begin position="78"/>
        <end position="97"/>
    </location>
</feature>